<name>A0AA39WQ58_9PEZI</name>
<dbReference type="Proteomes" id="UP001175000">
    <property type="component" value="Unassembled WGS sequence"/>
</dbReference>
<reference evidence="2" key="1">
    <citation type="submission" date="2023-06" db="EMBL/GenBank/DDBJ databases">
        <title>Genome-scale phylogeny and comparative genomics of the fungal order Sordariales.</title>
        <authorList>
            <consortium name="Lawrence Berkeley National Laboratory"/>
            <person name="Hensen N."/>
            <person name="Bonometti L."/>
            <person name="Westerberg I."/>
            <person name="Brannstrom I.O."/>
            <person name="Guillou S."/>
            <person name="Cros-Aarteil S."/>
            <person name="Calhoun S."/>
            <person name="Haridas S."/>
            <person name="Kuo A."/>
            <person name="Mondo S."/>
            <person name="Pangilinan J."/>
            <person name="Riley R."/>
            <person name="Labutti K."/>
            <person name="Andreopoulos B."/>
            <person name="Lipzen A."/>
            <person name="Chen C."/>
            <person name="Yanf M."/>
            <person name="Daum C."/>
            <person name="Ng V."/>
            <person name="Clum A."/>
            <person name="Steindorff A."/>
            <person name="Ohm R."/>
            <person name="Martin F."/>
            <person name="Silar P."/>
            <person name="Natvig D."/>
            <person name="Lalanne C."/>
            <person name="Gautier V."/>
            <person name="Ament-Velasquez S.L."/>
            <person name="Kruys A."/>
            <person name="Hutchinson M.I."/>
            <person name="Powell A.J."/>
            <person name="Barry K."/>
            <person name="Miller A.N."/>
            <person name="Grigoriev I.V."/>
            <person name="Debuchy R."/>
            <person name="Gladieux P."/>
            <person name="Thoren M.H."/>
            <person name="Johannesson H."/>
        </authorList>
    </citation>
    <scope>NUCLEOTIDE SEQUENCE</scope>
    <source>
        <strain evidence="2">CBS 606.72</strain>
    </source>
</reference>
<feature type="non-terminal residue" evidence="2">
    <location>
        <position position="1"/>
    </location>
</feature>
<feature type="compositionally biased region" description="Basic and acidic residues" evidence="1">
    <location>
        <begin position="14"/>
        <end position="23"/>
    </location>
</feature>
<evidence type="ECO:0000313" key="2">
    <source>
        <dbReference type="EMBL" id="KAK0619556.1"/>
    </source>
</evidence>
<evidence type="ECO:0000313" key="3">
    <source>
        <dbReference type="Proteomes" id="UP001175000"/>
    </source>
</evidence>
<accession>A0AA39WQ58</accession>
<comment type="caution">
    <text evidence="2">The sequence shown here is derived from an EMBL/GenBank/DDBJ whole genome shotgun (WGS) entry which is preliminary data.</text>
</comment>
<gene>
    <name evidence="2" type="ORF">B0T14DRAFT_403237</name>
</gene>
<protein>
    <submittedName>
        <fullName evidence="2">Uncharacterized protein</fullName>
    </submittedName>
</protein>
<keyword evidence="3" id="KW-1185">Reference proteome</keyword>
<evidence type="ECO:0000256" key="1">
    <source>
        <dbReference type="SAM" id="MobiDB-lite"/>
    </source>
</evidence>
<sequence length="68" mass="7916">HPRCEPSTSRRKKSLSERYRDAKNNRNVRIPDEELKKYTNMTLAEIMEWAKDRPGVAGNPPTERVAYG</sequence>
<dbReference type="AlphaFoldDB" id="A0AA39WQ58"/>
<feature type="non-terminal residue" evidence="2">
    <location>
        <position position="68"/>
    </location>
</feature>
<dbReference type="EMBL" id="JAULSU010000004">
    <property type="protein sequence ID" value="KAK0619556.1"/>
    <property type="molecule type" value="Genomic_DNA"/>
</dbReference>
<feature type="region of interest" description="Disordered" evidence="1">
    <location>
        <begin position="1"/>
        <end position="23"/>
    </location>
</feature>
<organism evidence="2 3">
    <name type="scientific">Immersiella caudata</name>
    <dbReference type="NCBI Taxonomy" id="314043"/>
    <lineage>
        <taxon>Eukaryota</taxon>
        <taxon>Fungi</taxon>
        <taxon>Dikarya</taxon>
        <taxon>Ascomycota</taxon>
        <taxon>Pezizomycotina</taxon>
        <taxon>Sordariomycetes</taxon>
        <taxon>Sordariomycetidae</taxon>
        <taxon>Sordariales</taxon>
        <taxon>Lasiosphaeriaceae</taxon>
        <taxon>Immersiella</taxon>
    </lineage>
</organism>
<proteinExistence type="predicted"/>
<feature type="compositionally biased region" description="Basic residues" evidence="1">
    <location>
        <begin position="1"/>
        <end position="13"/>
    </location>
</feature>